<dbReference type="Proteomes" id="UP000465778">
    <property type="component" value="Unassembled WGS sequence"/>
</dbReference>
<sequence length="43" mass="4892">MFIKNKDSVTLLLTEDNESLHFPDNEPFASIQGSIHFPLSINM</sequence>
<evidence type="ECO:0000313" key="2">
    <source>
        <dbReference type="Proteomes" id="UP000465778"/>
    </source>
</evidence>
<organism evidence="1 2">
    <name type="scientific">Cytobacillus firmus</name>
    <name type="common">Bacillus firmus</name>
    <dbReference type="NCBI Taxonomy" id="1399"/>
    <lineage>
        <taxon>Bacteria</taxon>
        <taxon>Bacillati</taxon>
        <taxon>Bacillota</taxon>
        <taxon>Bacilli</taxon>
        <taxon>Bacillales</taxon>
        <taxon>Bacillaceae</taxon>
        <taxon>Cytobacillus</taxon>
    </lineage>
</organism>
<dbReference type="AlphaFoldDB" id="A0A800NBC8"/>
<comment type="caution">
    <text evidence="1">The sequence shown here is derived from an EMBL/GenBank/DDBJ whole genome shotgun (WGS) entry which is preliminary data.</text>
</comment>
<protein>
    <submittedName>
        <fullName evidence="1">Uncharacterized protein</fullName>
    </submittedName>
</protein>
<dbReference type="EMBL" id="VDEM01000010">
    <property type="protein sequence ID" value="KAF0824812.1"/>
    <property type="molecule type" value="Genomic_DNA"/>
</dbReference>
<accession>A0A800NBC8</accession>
<gene>
    <name evidence="1" type="ORF">KIS1582_1389</name>
</gene>
<evidence type="ECO:0000313" key="1">
    <source>
        <dbReference type="EMBL" id="KAF0824812.1"/>
    </source>
</evidence>
<name>A0A800NBC8_CYTFI</name>
<reference evidence="1 2" key="1">
    <citation type="journal article" date="2020" name="G3 (Bethesda)">
        <title>Whole Genome Sequencing and Comparative Genomics of Two Nematicidal Bacillus Strains Reveals a Wide Range of Possible Virulence Factors.</title>
        <authorList>
            <person name="Susic N."/>
            <person name="Janezic S."/>
            <person name="Rupnik M."/>
            <person name="Geric Stare B."/>
        </authorList>
    </citation>
    <scope>NUCLEOTIDE SEQUENCE [LARGE SCALE GENOMIC DNA]</scope>
    <source>
        <strain evidence="1 2">I-1582</strain>
    </source>
</reference>
<proteinExistence type="predicted"/>